<organism evidence="1 2">
    <name type="scientific">Podospora aff. communis PSN243</name>
    <dbReference type="NCBI Taxonomy" id="3040156"/>
    <lineage>
        <taxon>Eukaryota</taxon>
        <taxon>Fungi</taxon>
        <taxon>Dikarya</taxon>
        <taxon>Ascomycota</taxon>
        <taxon>Pezizomycotina</taxon>
        <taxon>Sordariomycetes</taxon>
        <taxon>Sordariomycetidae</taxon>
        <taxon>Sordariales</taxon>
        <taxon>Podosporaceae</taxon>
        <taxon>Podospora</taxon>
    </lineage>
</organism>
<reference evidence="1" key="1">
    <citation type="journal article" date="2023" name="Mol. Phylogenet. Evol.">
        <title>Genome-scale phylogeny and comparative genomics of the fungal order Sordariales.</title>
        <authorList>
            <person name="Hensen N."/>
            <person name="Bonometti L."/>
            <person name="Westerberg I."/>
            <person name="Brannstrom I.O."/>
            <person name="Guillou S."/>
            <person name="Cros-Aarteil S."/>
            <person name="Calhoun S."/>
            <person name="Haridas S."/>
            <person name="Kuo A."/>
            <person name="Mondo S."/>
            <person name="Pangilinan J."/>
            <person name="Riley R."/>
            <person name="LaButti K."/>
            <person name="Andreopoulos B."/>
            <person name="Lipzen A."/>
            <person name="Chen C."/>
            <person name="Yan M."/>
            <person name="Daum C."/>
            <person name="Ng V."/>
            <person name="Clum A."/>
            <person name="Steindorff A."/>
            <person name="Ohm R.A."/>
            <person name="Martin F."/>
            <person name="Silar P."/>
            <person name="Natvig D.O."/>
            <person name="Lalanne C."/>
            <person name="Gautier V."/>
            <person name="Ament-Velasquez S.L."/>
            <person name="Kruys A."/>
            <person name="Hutchinson M.I."/>
            <person name="Powell A.J."/>
            <person name="Barry K."/>
            <person name="Miller A.N."/>
            <person name="Grigoriev I.V."/>
            <person name="Debuchy R."/>
            <person name="Gladieux P."/>
            <person name="Hiltunen Thoren M."/>
            <person name="Johannesson H."/>
        </authorList>
    </citation>
    <scope>NUCLEOTIDE SEQUENCE</scope>
    <source>
        <strain evidence="1">PSN243</strain>
    </source>
</reference>
<accession>A0AAV9G455</accession>
<dbReference type="PANTHER" id="PTHR37535:SF2">
    <property type="entry name" value="FINGER DOMAIN PROTEIN, PUTATIVE (AFU_ORTHOLOGUE AFUA_6G09300)-RELATED"/>
    <property type="match status" value="1"/>
</dbReference>
<keyword evidence="2" id="KW-1185">Reference proteome</keyword>
<protein>
    <recommendedName>
        <fullName evidence="3">FluG domain-containing protein</fullName>
    </recommendedName>
</protein>
<dbReference type="EMBL" id="MU865991">
    <property type="protein sequence ID" value="KAK4443569.1"/>
    <property type="molecule type" value="Genomic_DNA"/>
</dbReference>
<name>A0AAV9G455_9PEZI</name>
<gene>
    <name evidence="1" type="ORF">QBC34DRAFT_488318</name>
</gene>
<evidence type="ECO:0008006" key="3">
    <source>
        <dbReference type="Google" id="ProtNLM"/>
    </source>
</evidence>
<dbReference type="InterPro" id="IPR021842">
    <property type="entry name" value="DUF3435"/>
</dbReference>
<dbReference type="PANTHER" id="PTHR37535">
    <property type="entry name" value="FLUG DOMAIN PROTEIN"/>
    <property type="match status" value="1"/>
</dbReference>
<comment type="caution">
    <text evidence="1">The sequence shown here is derived from an EMBL/GenBank/DDBJ whole genome shotgun (WGS) entry which is preliminary data.</text>
</comment>
<dbReference type="Pfam" id="PF11917">
    <property type="entry name" value="DUF3435"/>
    <property type="match status" value="1"/>
</dbReference>
<evidence type="ECO:0000313" key="2">
    <source>
        <dbReference type="Proteomes" id="UP001321760"/>
    </source>
</evidence>
<proteinExistence type="predicted"/>
<evidence type="ECO:0000313" key="1">
    <source>
        <dbReference type="EMBL" id="KAK4443569.1"/>
    </source>
</evidence>
<reference evidence="1" key="2">
    <citation type="submission" date="2023-05" db="EMBL/GenBank/DDBJ databases">
        <authorList>
            <consortium name="Lawrence Berkeley National Laboratory"/>
            <person name="Steindorff A."/>
            <person name="Hensen N."/>
            <person name="Bonometti L."/>
            <person name="Westerberg I."/>
            <person name="Brannstrom I.O."/>
            <person name="Guillou S."/>
            <person name="Cros-Aarteil S."/>
            <person name="Calhoun S."/>
            <person name="Haridas S."/>
            <person name="Kuo A."/>
            <person name="Mondo S."/>
            <person name="Pangilinan J."/>
            <person name="Riley R."/>
            <person name="Labutti K."/>
            <person name="Andreopoulos B."/>
            <person name="Lipzen A."/>
            <person name="Chen C."/>
            <person name="Yanf M."/>
            <person name="Daum C."/>
            <person name="Ng V."/>
            <person name="Clum A."/>
            <person name="Ohm R."/>
            <person name="Martin F."/>
            <person name="Silar P."/>
            <person name="Natvig D."/>
            <person name="Lalanne C."/>
            <person name="Gautier V."/>
            <person name="Ament-Velasquez S.L."/>
            <person name="Kruys A."/>
            <person name="Hutchinson M.I."/>
            <person name="Powell A.J."/>
            <person name="Barry K."/>
            <person name="Miller A.N."/>
            <person name="Grigoriev I.V."/>
            <person name="Debuchy R."/>
            <person name="Gladieux P."/>
            <person name="Thoren M.H."/>
            <person name="Johannesson H."/>
        </authorList>
    </citation>
    <scope>NUCLEOTIDE SEQUENCE</scope>
    <source>
        <strain evidence="1">PSN243</strain>
    </source>
</reference>
<dbReference type="AlphaFoldDB" id="A0AAV9G455"/>
<dbReference type="Proteomes" id="UP001321760">
    <property type="component" value="Unassembled WGS sequence"/>
</dbReference>
<sequence>MEPEIGQCTFLRWHDAVLIPRYDLRPPNADGKPLLGTDDLLALLTFNLAYDTGVVPLEAHRVQLSGAYLGLAYTGAQPAEIVDNEKSRPNDGSWEEIFGPNQTTGRGRPKALCYEDVLLMVVRHPDTGTDVLAMSIKFIHHKGADNKPKPTIFFFTMARKVILCLITVIISQALRDQAFAARNLISAGDVFQTRNKSPVICTPLRWKESMLKVPIFRSPDGPLRDDMERQTLDAGFEKPFGPKAFRKASDAVRDQMMRHDPKWATFNSAYINEKVQFDIQNTVLDEPSEDGLIRLFTHMSLMRDPRAAKDMVRDEVWSSLPPYPEIEELQRQREELKGRSYQIKGHDDEEMIRSLTRQIRAKRAERGKRIRSKYREFYFHNRPTWDIERQAVPDEEEEYVTPVIDLHIAERAELAELLVNQPDSLAGDGFKQLRVQAVELMVALCHRQETAKRRTLRERAPADVRIKEETQCPRCIGNEGQLYEERTFRYCRPAVMYDHFDREHVKELRGAKQIPCSHPKCSRETLEFKHLNHFKNHVELVHGVKLRV</sequence>